<reference evidence="2 3" key="1">
    <citation type="submission" date="2021-06" db="EMBL/GenBank/DDBJ databases">
        <title>Complete genome sequence of the secondary alcohol utilizing methanogen Methanospirillum hungatei strain GP1.</title>
        <authorList>
            <person name="Day L.A."/>
            <person name="Costa K.C."/>
        </authorList>
    </citation>
    <scope>NUCLEOTIDE SEQUENCE [LARGE SCALE GENOMIC DNA]</scope>
    <source>
        <strain evidence="2 3">GP1</strain>
    </source>
</reference>
<gene>
    <name evidence="2" type="ORF">KSK55_15275</name>
</gene>
<protein>
    <submittedName>
        <fullName evidence="2">PIN domain-containing protein</fullName>
    </submittedName>
</protein>
<dbReference type="InterPro" id="IPR052106">
    <property type="entry name" value="PINc/VapC_TA"/>
</dbReference>
<name>A0A8F5ZIE1_METHU</name>
<evidence type="ECO:0000259" key="1">
    <source>
        <dbReference type="Pfam" id="PF01850"/>
    </source>
</evidence>
<dbReference type="PANTHER" id="PTHR38826:SF5">
    <property type="entry name" value="RIBONUCLEASE VAPC13"/>
    <property type="match status" value="1"/>
</dbReference>
<organism evidence="2 3">
    <name type="scientific">Methanospirillum hungatei</name>
    <dbReference type="NCBI Taxonomy" id="2203"/>
    <lineage>
        <taxon>Archaea</taxon>
        <taxon>Methanobacteriati</taxon>
        <taxon>Methanobacteriota</taxon>
        <taxon>Stenosarchaea group</taxon>
        <taxon>Methanomicrobia</taxon>
        <taxon>Methanomicrobiales</taxon>
        <taxon>Methanospirillaceae</taxon>
        <taxon>Methanospirillum</taxon>
    </lineage>
</organism>
<dbReference type="Pfam" id="PF01850">
    <property type="entry name" value="PIN"/>
    <property type="match status" value="1"/>
</dbReference>
<dbReference type="AlphaFoldDB" id="A0A8F5ZIE1"/>
<dbReference type="PANTHER" id="PTHR38826">
    <property type="entry name" value="RIBONUCLEASE VAPC13"/>
    <property type="match status" value="1"/>
</dbReference>
<sequence length="128" mass="14973">MLYDENSYPQVHQSKQILNDIINHNVQACTSILTWDEIVFVVRKKIGIDESIRAGEKFLSFPNMRLIEPDHEILTIAQDFITTYKIRPRDAIHAASAYHYEAKAFFSDDSDFDCMKEIQRVNLQDYSQ</sequence>
<evidence type="ECO:0000313" key="3">
    <source>
        <dbReference type="Proteomes" id="UP000694228"/>
    </source>
</evidence>
<dbReference type="Proteomes" id="UP000694228">
    <property type="component" value="Chromosome"/>
</dbReference>
<accession>A0A8F5ZIE1</accession>
<evidence type="ECO:0000313" key="2">
    <source>
        <dbReference type="EMBL" id="QXO96478.1"/>
    </source>
</evidence>
<dbReference type="EMBL" id="CP077107">
    <property type="protein sequence ID" value="QXO96478.1"/>
    <property type="molecule type" value="Genomic_DNA"/>
</dbReference>
<dbReference type="InterPro" id="IPR002716">
    <property type="entry name" value="PIN_dom"/>
</dbReference>
<feature type="domain" description="PIN" evidence="1">
    <location>
        <begin position="14"/>
        <end position="113"/>
    </location>
</feature>
<dbReference type="OrthoDB" id="114910at2157"/>
<proteinExistence type="predicted"/>